<reference evidence="1 2" key="1">
    <citation type="submission" date="2016-08" db="EMBL/GenBank/DDBJ databases">
        <authorList>
            <person name="Seilhamer J.J."/>
        </authorList>
    </citation>
    <scope>NUCLEOTIDE SEQUENCE [LARGE SCALE GENOMIC DNA]</scope>
    <source>
        <strain evidence="1 2">HBR26</strain>
    </source>
</reference>
<gene>
    <name evidence="1" type="ORF">GA0061105_12343</name>
</gene>
<organism evidence="1 2">
    <name type="scientific">Rhizobium aethiopicum</name>
    <dbReference type="NCBI Taxonomy" id="1138170"/>
    <lineage>
        <taxon>Bacteria</taxon>
        <taxon>Pseudomonadati</taxon>
        <taxon>Pseudomonadota</taxon>
        <taxon>Alphaproteobacteria</taxon>
        <taxon>Hyphomicrobiales</taxon>
        <taxon>Rhizobiaceae</taxon>
        <taxon>Rhizobium/Agrobacterium group</taxon>
        <taxon>Rhizobium</taxon>
    </lineage>
</organism>
<dbReference type="InterPro" id="IPR026286">
    <property type="entry name" value="MaiA/AMDase"/>
</dbReference>
<dbReference type="GO" id="GO:0016853">
    <property type="term" value="F:isomerase activity"/>
    <property type="evidence" value="ECO:0007669"/>
    <property type="project" value="UniProtKB-KW"/>
</dbReference>
<accession>A0A1C3YB45</accession>
<dbReference type="Gene3D" id="3.40.50.12500">
    <property type="match status" value="1"/>
</dbReference>
<sequence length="260" mass="27923">MTEKIEIITAGRAPRLDERPLKKRVGLVILATDHTTEVDFQRMVASDDIGVYVSRIHYANPVTPENLLKMQPSLTAGAALILPDEALDAVMYSCTSASVVIGDRNIEAAIHAAKPGAPVVTPTAAAVKGLRALGAKRISVLTPYTIETSRPMADYFAGLDFAIDRFTCLGLSDDREMARIAPDEITALARQATAPQSDALFISCTAVRAAQVAARIEAEVGRPVVTSNLATAWACLRLCGEDRPRPELGRLMAIPYPEGR</sequence>
<dbReference type="STRING" id="1138170.GA0061105_12343"/>
<proteinExistence type="predicted"/>
<evidence type="ECO:0000313" key="2">
    <source>
        <dbReference type="Proteomes" id="UP000198723"/>
    </source>
</evidence>
<dbReference type="PIRSF" id="PIRSF015736">
    <property type="entry name" value="MI"/>
    <property type="match status" value="1"/>
</dbReference>
<dbReference type="AlphaFoldDB" id="A0A1C3YB45"/>
<dbReference type="RefSeq" id="WP_092754418.1">
    <property type="nucleotide sequence ID" value="NZ_FMAJ01000023.1"/>
</dbReference>
<dbReference type="PANTHER" id="PTHR40267">
    <property type="entry name" value="BLR3294 PROTEIN"/>
    <property type="match status" value="1"/>
</dbReference>
<protein>
    <submittedName>
        <fullName evidence="1">Maleate isomerase</fullName>
    </submittedName>
</protein>
<dbReference type="Proteomes" id="UP000198723">
    <property type="component" value="Unassembled WGS sequence"/>
</dbReference>
<dbReference type="InterPro" id="IPR053714">
    <property type="entry name" value="Iso_Racemase_Enz_sf"/>
</dbReference>
<evidence type="ECO:0000313" key="1">
    <source>
        <dbReference type="EMBL" id="SCB61772.1"/>
    </source>
</evidence>
<name>A0A1C3YB45_9HYPH</name>
<dbReference type="InterPro" id="IPR014332">
    <property type="entry name" value="Ectoine_EutA"/>
</dbReference>
<dbReference type="EMBL" id="FMAJ01000023">
    <property type="protein sequence ID" value="SCB61772.1"/>
    <property type="molecule type" value="Genomic_DNA"/>
</dbReference>
<keyword evidence="1" id="KW-0413">Isomerase</keyword>
<dbReference type="PANTHER" id="PTHR40267:SF1">
    <property type="entry name" value="BLR3294 PROTEIN"/>
    <property type="match status" value="1"/>
</dbReference>
<dbReference type="NCBIfam" id="TIGR02990">
    <property type="entry name" value="ectoine_eutA"/>
    <property type="match status" value="1"/>
</dbReference>
<dbReference type="Pfam" id="PF17645">
    <property type="entry name" value="Amdase"/>
    <property type="match status" value="1"/>
</dbReference>